<sequence length="140" mass="16057">MRRYIRHPSDIPIDFRVEGVAADNQESLQDVSYGGLSFTSKSYIQPGSSISITIRFVKPSFETTALVKWCRKRGGYYDVGVAFCDPEDAYRARMIEQVCHIEHYKRKALAKEGRQLTGEQAATEWIKRFASKFPSIELQE</sequence>
<name>A0A0S2TE50_9GAMM</name>
<dbReference type="EMBL" id="CP013099">
    <property type="protein sequence ID" value="ALP53373.1"/>
    <property type="molecule type" value="Genomic_DNA"/>
</dbReference>
<dbReference type="Proteomes" id="UP000055136">
    <property type="component" value="Chromosome"/>
</dbReference>
<evidence type="ECO:0000313" key="2">
    <source>
        <dbReference type="EMBL" id="ALP53373.1"/>
    </source>
</evidence>
<dbReference type="GO" id="GO:0035438">
    <property type="term" value="F:cyclic-di-GMP binding"/>
    <property type="evidence" value="ECO:0007669"/>
    <property type="project" value="InterPro"/>
</dbReference>
<dbReference type="AlphaFoldDB" id="A0A0S2TE50"/>
<organism evidence="2 3">
    <name type="scientific">Candidatus Tenderia electrophaga</name>
    <dbReference type="NCBI Taxonomy" id="1748243"/>
    <lineage>
        <taxon>Bacteria</taxon>
        <taxon>Pseudomonadati</taxon>
        <taxon>Pseudomonadota</taxon>
        <taxon>Gammaproteobacteria</taxon>
        <taxon>Candidatus Tenderiales</taxon>
        <taxon>Candidatus Tenderiaceae</taxon>
        <taxon>Candidatus Tenderia</taxon>
    </lineage>
</organism>
<dbReference type="STRING" id="1748243.Tel_09530"/>
<evidence type="ECO:0000259" key="1">
    <source>
        <dbReference type="Pfam" id="PF07238"/>
    </source>
</evidence>
<dbReference type="KEGG" id="tee:Tel_09530"/>
<dbReference type="Gene3D" id="2.40.10.220">
    <property type="entry name" value="predicted glycosyltransferase like domains"/>
    <property type="match status" value="1"/>
</dbReference>
<dbReference type="InterPro" id="IPR009875">
    <property type="entry name" value="PilZ_domain"/>
</dbReference>
<evidence type="ECO:0000313" key="3">
    <source>
        <dbReference type="Proteomes" id="UP000055136"/>
    </source>
</evidence>
<keyword evidence="3" id="KW-1185">Reference proteome</keyword>
<proteinExistence type="predicted"/>
<accession>A0A0S2TE50</accession>
<gene>
    <name evidence="2" type="ORF">Tel_09530</name>
</gene>
<dbReference type="Pfam" id="PF07238">
    <property type="entry name" value="PilZ"/>
    <property type="match status" value="1"/>
</dbReference>
<protein>
    <recommendedName>
        <fullName evidence="1">PilZ domain-containing protein</fullName>
    </recommendedName>
</protein>
<dbReference type="SUPFAM" id="SSF141371">
    <property type="entry name" value="PilZ domain-like"/>
    <property type="match status" value="1"/>
</dbReference>
<reference evidence="2" key="1">
    <citation type="submission" date="2015-10" db="EMBL/GenBank/DDBJ databases">
        <title>Description of Candidatus Tenderia electrophaga gen. nov, sp. nov., an Uncultivated Electroautotroph from a Biocathode Enrichment.</title>
        <authorList>
            <person name="Eddie B.J."/>
            <person name="Malanoski A.P."/>
            <person name="Wang Z."/>
            <person name="Hall R.J."/>
            <person name="Oh S.D."/>
            <person name="Heiner C."/>
            <person name="Lin B."/>
            <person name="Strycharz-Glaven S.M."/>
        </authorList>
    </citation>
    <scope>NUCLEOTIDE SEQUENCE [LARGE SCALE GENOMIC DNA]</scope>
    <source>
        <strain evidence="2">NRL1</strain>
    </source>
</reference>
<feature type="domain" description="PilZ" evidence="1">
    <location>
        <begin position="2"/>
        <end position="96"/>
    </location>
</feature>